<organism evidence="6 7">
    <name type="scientific">Diaporthe eres</name>
    <name type="common">Phomopsis oblonga</name>
    <dbReference type="NCBI Taxonomy" id="83184"/>
    <lineage>
        <taxon>Eukaryota</taxon>
        <taxon>Fungi</taxon>
        <taxon>Dikarya</taxon>
        <taxon>Ascomycota</taxon>
        <taxon>Pezizomycotina</taxon>
        <taxon>Sordariomycetes</taxon>
        <taxon>Sordariomycetidae</taxon>
        <taxon>Diaporthales</taxon>
        <taxon>Diaporthaceae</taxon>
        <taxon>Diaporthe</taxon>
        <taxon>Diaporthe eres species complex</taxon>
    </lineage>
</organism>
<dbReference type="InterPro" id="IPR057495">
    <property type="entry name" value="AAA_lid_BCS1"/>
</dbReference>
<gene>
    <name evidence="6" type="ORF">SLS63_004674</name>
</gene>
<keyword evidence="2 4" id="KW-0547">Nucleotide-binding</keyword>
<feature type="domain" description="AAA+ ATPase" evidence="5">
    <location>
        <begin position="64"/>
        <end position="208"/>
    </location>
</feature>
<dbReference type="SUPFAM" id="SSF52540">
    <property type="entry name" value="P-loop containing nucleoside triphosphate hydrolases"/>
    <property type="match status" value="1"/>
</dbReference>
<dbReference type="SMART" id="SM00382">
    <property type="entry name" value="AAA"/>
    <property type="match status" value="1"/>
</dbReference>
<comment type="similarity">
    <text evidence="1">Belongs to the AAA ATPase family. BCS1 subfamily.</text>
</comment>
<dbReference type="Gene3D" id="3.40.50.300">
    <property type="entry name" value="P-loop containing nucleotide triphosphate hydrolases"/>
    <property type="match status" value="1"/>
</dbReference>
<evidence type="ECO:0000256" key="2">
    <source>
        <dbReference type="ARBA" id="ARBA00022741"/>
    </source>
</evidence>
<sequence>MKANPSFRSGILFRASEKSSRNGLSDNGIEFDRDGMDFVDDIRKIKGGDISVSLEPTIDTISFCRLGYLFSGPPGTGKSSLAFALGGHFGLPVYVLSLSLPKLTDKGVEELFAGVPFHCILLLEDIDATKPLTRAGLAVKAPADDDSDHEAKEKKNTVTLSGLLNAIDGVGAAEGRILIMTTNHIETLDKALIRTGRADVIVTFTNVTKQQATDMFINTYSGERWIPYQLGKSGVEDWTEDDILRLADEFGAKIHDQKFSPALLQQYFKEFRVEPRRAVQEMDKWMENPRGYRKHGLPEKRLIEEKPAKKAVDVGPGAKIKVKKSQKNLSLWDFIDCSC</sequence>
<evidence type="ECO:0000256" key="4">
    <source>
        <dbReference type="RuleBase" id="RU003651"/>
    </source>
</evidence>
<dbReference type="InterPro" id="IPR003960">
    <property type="entry name" value="ATPase_AAA_CS"/>
</dbReference>
<accession>A0ABR1PCP7</accession>
<dbReference type="PANTHER" id="PTHR23070">
    <property type="entry name" value="BCS1 AAA-TYPE ATPASE"/>
    <property type="match status" value="1"/>
</dbReference>
<evidence type="ECO:0000256" key="1">
    <source>
        <dbReference type="ARBA" id="ARBA00007448"/>
    </source>
</evidence>
<dbReference type="Pfam" id="PF00004">
    <property type="entry name" value="AAA"/>
    <property type="match status" value="1"/>
</dbReference>
<dbReference type="Pfam" id="PF25426">
    <property type="entry name" value="AAA_lid_BCS1"/>
    <property type="match status" value="1"/>
</dbReference>
<dbReference type="EMBL" id="JAKNSF020000018">
    <property type="protein sequence ID" value="KAK7733145.1"/>
    <property type="molecule type" value="Genomic_DNA"/>
</dbReference>
<evidence type="ECO:0000259" key="5">
    <source>
        <dbReference type="SMART" id="SM00382"/>
    </source>
</evidence>
<dbReference type="InterPro" id="IPR003959">
    <property type="entry name" value="ATPase_AAA_core"/>
</dbReference>
<evidence type="ECO:0000256" key="3">
    <source>
        <dbReference type="ARBA" id="ARBA00022840"/>
    </source>
</evidence>
<evidence type="ECO:0000313" key="6">
    <source>
        <dbReference type="EMBL" id="KAK7733145.1"/>
    </source>
</evidence>
<evidence type="ECO:0000313" key="7">
    <source>
        <dbReference type="Proteomes" id="UP001430848"/>
    </source>
</evidence>
<protein>
    <recommendedName>
        <fullName evidence="5">AAA+ ATPase domain-containing protein</fullName>
    </recommendedName>
</protein>
<proteinExistence type="inferred from homology"/>
<name>A0ABR1PCP7_DIAER</name>
<dbReference type="InterPro" id="IPR003593">
    <property type="entry name" value="AAA+_ATPase"/>
</dbReference>
<dbReference type="PROSITE" id="PS00674">
    <property type="entry name" value="AAA"/>
    <property type="match status" value="1"/>
</dbReference>
<reference evidence="6 7" key="1">
    <citation type="submission" date="2024-02" db="EMBL/GenBank/DDBJ databases">
        <title>De novo assembly and annotation of 12 fungi associated with fruit tree decline syndrome in Ontario, Canada.</title>
        <authorList>
            <person name="Sulman M."/>
            <person name="Ellouze W."/>
            <person name="Ilyukhin E."/>
        </authorList>
    </citation>
    <scope>NUCLEOTIDE SEQUENCE [LARGE SCALE GENOMIC DNA]</scope>
    <source>
        <strain evidence="6 7">M169</strain>
    </source>
</reference>
<dbReference type="InterPro" id="IPR027417">
    <property type="entry name" value="P-loop_NTPase"/>
</dbReference>
<comment type="caution">
    <text evidence="6">The sequence shown here is derived from an EMBL/GenBank/DDBJ whole genome shotgun (WGS) entry which is preliminary data.</text>
</comment>
<dbReference type="InterPro" id="IPR050747">
    <property type="entry name" value="Mitochondrial_chaperone_BCS1"/>
</dbReference>
<keyword evidence="3 4" id="KW-0067">ATP-binding</keyword>
<dbReference type="Proteomes" id="UP001430848">
    <property type="component" value="Unassembled WGS sequence"/>
</dbReference>
<keyword evidence="7" id="KW-1185">Reference proteome</keyword>